<evidence type="ECO:0000313" key="3">
    <source>
        <dbReference type="Proteomes" id="UP000007797"/>
    </source>
</evidence>
<feature type="compositionally biased region" description="Basic and acidic residues" evidence="1">
    <location>
        <begin position="218"/>
        <end position="229"/>
    </location>
</feature>
<evidence type="ECO:0000256" key="1">
    <source>
        <dbReference type="SAM" id="MobiDB-lite"/>
    </source>
</evidence>
<feature type="compositionally biased region" description="Basic and acidic residues" evidence="1">
    <location>
        <begin position="237"/>
        <end position="253"/>
    </location>
</feature>
<dbReference type="RefSeq" id="XP_004356111.1">
    <property type="nucleotide sequence ID" value="XM_004356058.1"/>
</dbReference>
<dbReference type="KEGG" id="dfa:DFA_08623"/>
<protein>
    <submittedName>
        <fullName evidence="2">Uncharacterized protein</fullName>
    </submittedName>
</protein>
<proteinExistence type="predicted"/>
<feature type="compositionally biased region" description="Low complexity" evidence="1">
    <location>
        <begin position="16"/>
        <end position="25"/>
    </location>
</feature>
<dbReference type="AlphaFoldDB" id="F4Q3B7"/>
<gene>
    <name evidence="2" type="ORF">DFA_08623</name>
</gene>
<evidence type="ECO:0000313" key="2">
    <source>
        <dbReference type="EMBL" id="EGG17627.1"/>
    </source>
</evidence>
<dbReference type="GeneID" id="14869314"/>
<dbReference type="Proteomes" id="UP000007797">
    <property type="component" value="Unassembled WGS sequence"/>
</dbReference>
<sequence length="253" mass="29743">MEKKRKQIISYLDVETSSTSTSSSSDNDVDINDENQNIQQSIQDRIERIKRLKNEIQEFESRDKLYYQDQQQQKKQDDNDQLSLIIINDDDDDDNIGILNQVINDINKTITKINGWIEKAYDLINYNNTKYLQSLGNHGLPQTTKSLEMYQMDWQLYPSKYKYQVDRERELSMSSQRTDPIIVKSKVVPTKKYIEKHGLPPPPPPLILTSKTTTNSNAEREKELKELLKKTTTNSNTERERELKELLKKRNNK</sequence>
<name>F4Q3B7_CACFS</name>
<dbReference type="EMBL" id="GL883021">
    <property type="protein sequence ID" value="EGG17627.1"/>
    <property type="molecule type" value="Genomic_DNA"/>
</dbReference>
<feature type="region of interest" description="Disordered" evidence="1">
    <location>
        <begin position="13"/>
        <end position="38"/>
    </location>
</feature>
<organism evidence="2 3">
    <name type="scientific">Cavenderia fasciculata</name>
    <name type="common">Slime mold</name>
    <name type="synonym">Dictyostelium fasciculatum</name>
    <dbReference type="NCBI Taxonomy" id="261658"/>
    <lineage>
        <taxon>Eukaryota</taxon>
        <taxon>Amoebozoa</taxon>
        <taxon>Evosea</taxon>
        <taxon>Eumycetozoa</taxon>
        <taxon>Dictyostelia</taxon>
        <taxon>Acytosteliales</taxon>
        <taxon>Cavenderiaceae</taxon>
        <taxon>Cavenderia</taxon>
    </lineage>
</organism>
<reference evidence="3" key="1">
    <citation type="journal article" date="2011" name="Genome Res.">
        <title>Phylogeny-wide analysis of social amoeba genomes highlights ancient origins for complex intercellular communication.</title>
        <authorList>
            <person name="Heidel A.J."/>
            <person name="Lawal H.M."/>
            <person name="Felder M."/>
            <person name="Schilde C."/>
            <person name="Helps N.R."/>
            <person name="Tunggal B."/>
            <person name="Rivero F."/>
            <person name="John U."/>
            <person name="Schleicher M."/>
            <person name="Eichinger L."/>
            <person name="Platzer M."/>
            <person name="Noegel A.A."/>
            <person name="Schaap P."/>
            <person name="Gloeckner G."/>
        </authorList>
    </citation>
    <scope>NUCLEOTIDE SEQUENCE [LARGE SCALE GENOMIC DNA]</scope>
    <source>
        <strain evidence="3">SH3</strain>
    </source>
</reference>
<feature type="region of interest" description="Disordered" evidence="1">
    <location>
        <begin position="194"/>
        <end position="253"/>
    </location>
</feature>
<keyword evidence="3" id="KW-1185">Reference proteome</keyword>
<accession>F4Q3B7</accession>